<keyword evidence="2" id="KW-1185">Reference proteome</keyword>
<gene>
    <name evidence="3" type="primary">LOC111112718</name>
</gene>
<dbReference type="GeneID" id="111112718"/>
<dbReference type="RefSeq" id="XP_022306162.1">
    <property type="nucleotide sequence ID" value="XM_022450454.1"/>
</dbReference>
<accession>A0A8B8BS53</accession>
<dbReference type="Proteomes" id="UP000694844">
    <property type="component" value="Chromosome 9"/>
</dbReference>
<dbReference type="AlphaFoldDB" id="A0A8B8BS53"/>
<feature type="region of interest" description="Disordered" evidence="1">
    <location>
        <begin position="55"/>
        <end position="100"/>
    </location>
</feature>
<organism evidence="2 3">
    <name type="scientific">Crassostrea virginica</name>
    <name type="common">Eastern oyster</name>
    <dbReference type="NCBI Taxonomy" id="6565"/>
    <lineage>
        <taxon>Eukaryota</taxon>
        <taxon>Metazoa</taxon>
        <taxon>Spiralia</taxon>
        <taxon>Lophotrochozoa</taxon>
        <taxon>Mollusca</taxon>
        <taxon>Bivalvia</taxon>
        <taxon>Autobranchia</taxon>
        <taxon>Pteriomorphia</taxon>
        <taxon>Ostreida</taxon>
        <taxon>Ostreoidea</taxon>
        <taxon>Ostreidae</taxon>
        <taxon>Crassostrea</taxon>
    </lineage>
</organism>
<evidence type="ECO:0000313" key="3">
    <source>
        <dbReference type="RefSeq" id="XP_022306162.1"/>
    </source>
</evidence>
<evidence type="ECO:0000256" key="1">
    <source>
        <dbReference type="SAM" id="MobiDB-lite"/>
    </source>
</evidence>
<name>A0A8B8BS53_CRAVI</name>
<evidence type="ECO:0000313" key="2">
    <source>
        <dbReference type="Proteomes" id="UP000694844"/>
    </source>
</evidence>
<feature type="compositionally biased region" description="Basic and acidic residues" evidence="1">
    <location>
        <begin position="55"/>
        <end position="90"/>
    </location>
</feature>
<protein>
    <submittedName>
        <fullName evidence="3">Uncharacterized protein LOC111112718</fullName>
    </submittedName>
</protein>
<proteinExistence type="predicted"/>
<sequence length="100" mass="11309">MFSLKKTRLPWLCARIGVSLLSIRKDISSDLHSLILSSRGRSKMENVNIHAKKESHLRVTKEDSQGNIVQRDKYEKVDVKISPTPDKEGRPAIQAPKKSS</sequence>
<dbReference type="KEGG" id="cvn:111112718"/>
<reference evidence="3" key="1">
    <citation type="submission" date="2025-08" db="UniProtKB">
        <authorList>
            <consortium name="RefSeq"/>
        </authorList>
    </citation>
    <scope>IDENTIFICATION</scope>
    <source>
        <tissue evidence="3">Whole sample</tissue>
    </source>
</reference>